<evidence type="ECO:0000256" key="9">
    <source>
        <dbReference type="ARBA" id="ARBA00047984"/>
    </source>
</evidence>
<dbReference type="PROSITE" id="PS00039">
    <property type="entry name" value="DEAD_ATP_HELICASE"/>
    <property type="match status" value="1"/>
</dbReference>
<dbReference type="GO" id="GO:0006401">
    <property type="term" value="P:RNA catabolic process"/>
    <property type="evidence" value="ECO:0007669"/>
    <property type="project" value="UniProtKB-UniRule"/>
</dbReference>
<comment type="catalytic activity">
    <reaction evidence="9 10">
        <text>ATP + H2O = ADP + phosphate + H(+)</text>
        <dbReference type="Rhea" id="RHEA:13065"/>
        <dbReference type="ChEBI" id="CHEBI:15377"/>
        <dbReference type="ChEBI" id="CHEBI:15378"/>
        <dbReference type="ChEBI" id="CHEBI:30616"/>
        <dbReference type="ChEBI" id="CHEBI:43474"/>
        <dbReference type="ChEBI" id="CHEBI:456216"/>
        <dbReference type="EC" id="3.6.4.13"/>
    </reaction>
</comment>
<comment type="subcellular location">
    <subcellularLocation>
        <location evidence="1 10">Cytoplasm</location>
    </subcellularLocation>
</comment>
<evidence type="ECO:0000259" key="14">
    <source>
        <dbReference type="PROSITE" id="PS51194"/>
    </source>
</evidence>
<dbReference type="Pfam" id="PF03880">
    <property type="entry name" value="DbpA"/>
    <property type="match status" value="1"/>
</dbReference>
<accession>A0A4R6YN13</accession>
<dbReference type="InterPro" id="IPR001650">
    <property type="entry name" value="Helicase_C-like"/>
</dbReference>
<dbReference type="InterPro" id="IPR014001">
    <property type="entry name" value="Helicase_ATP-bd"/>
</dbReference>
<feature type="region of interest" description="Disordered" evidence="12">
    <location>
        <begin position="689"/>
        <end position="716"/>
    </location>
</feature>
<dbReference type="InterPro" id="IPR028618">
    <property type="entry name" value="DEAD_helicase_DeaD"/>
</dbReference>
<dbReference type="AlphaFoldDB" id="A0A4R6YN13"/>
<dbReference type="EMBL" id="SNZH01000019">
    <property type="protein sequence ID" value="TDR38752.1"/>
    <property type="molecule type" value="Genomic_DNA"/>
</dbReference>
<dbReference type="CDD" id="cd12499">
    <property type="entry name" value="RRM_EcCsdA_like"/>
    <property type="match status" value="1"/>
</dbReference>
<keyword evidence="7 10" id="KW-0694">RNA-binding</keyword>
<dbReference type="CDD" id="cd18787">
    <property type="entry name" value="SF2_C_DEAD"/>
    <property type="match status" value="1"/>
</dbReference>
<evidence type="ECO:0000256" key="5">
    <source>
        <dbReference type="ARBA" id="ARBA00022806"/>
    </source>
</evidence>
<protein>
    <recommendedName>
        <fullName evidence="10">ATP-dependent RNA helicase DeaD</fullName>
        <ecNumber evidence="10">3.6.4.13</ecNumber>
    </recommendedName>
    <alternativeName>
        <fullName evidence="10">Cold-shock DEAD box protein A</fullName>
    </alternativeName>
</protein>
<evidence type="ECO:0000256" key="7">
    <source>
        <dbReference type="ARBA" id="ARBA00022884"/>
    </source>
</evidence>
<dbReference type="Pfam" id="PF00271">
    <property type="entry name" value="Helicase_C"/>
    <property type="match status" value="1"/>
</dbReference>
<dbReference type="FunFam" id="3.40.50.300:FF:000108">
    <property type="entry name" value="ATP-dependent RNA helicase RhlE"/>
    <property type="match status" value="1"/>
</dbReference>
<feature type="short sequence motif" description="Q motif" evidence="11">
    <location>
        <begin position="12"/>
        <end position="40"/>
    </location>
</feature>
<feature type="region of interest" description="Disordered" evidence="12">
    <location>
        <begin position="444"/>
        <end position="614"/>
    </location>
</feature>
<feature type="compositionally biased region" description="Basic and acidic residues" evidence="12">
    <location>
        <begin position="561"/>
        <end position="574"/>
    </location>
</feature>
<feature type="compositionally biased region" description="Basic and acidic residues" evidence="12">
    <location>
        <begin position="444"/>
        <end position="482"/>
    </location>
</feature>
<evidence type="ECO:0000256" key="6">
    <source>
        <dbReference type="ARBA" id="ARBA00022840"/>
    </source>
</evidence>
<dbReference type="GO" id="GO:0005829">
    <property type="term" value="C:cytosol"/>
    <property type="evidence" value="ECO:0007669"/>
    <property type="project" value="TreeGrafter"/>
</dbReference>
<keyword evidence="3 10" id="KW-0547">Nucleotide-binding</keyword>
<dbReference type="RefSeq" id="WP_133821293.1">
    <property type="nucleotide sequence ID" value="NZ_SNZH01000019.1"/>
</dbReference>
<dbReference type="GO" id="GO:0070417">
    <property type="term" value="P:cellular response to cold"/>
    <property type="evidence" value="ECO:0007669"/>
    <property type="project" value="InterPro"/>
</dbReference>
<dbReference type="Pfam" id="PF00270">
    <property type="entry name" value="DEAD"/>
    <property type="match status" value="1"/>
</dbReference>
<dbReference type="OrthoDB" id="9805696at2"/>
<dbReference type="Pfam" id="PF25399">
    <property type="entry name" value="DeaD_dimer"/>
    <property type="match status" value="1"/>
</dbReference>
<evidence type="ECO:0000256" key="4">
    <source>
        <dbReference type="ARBA" id="ARBA00022801"/>
    </source>
</evidence>
<dbReference type="PROSITE" id="PS51195">
    <property type="entry name" value="Q_MOTIF"/>
    <property type="match status" value="1"/>
</dbReference>
<dbReference type="InterPro" id="IPR027417">
    <property type="entry name" value="P-loop_NTPase"/>
</dbReference>
<dbReference type="InterPro" id="IPR012677">
    <property type="entry name" value="Nucleotide-bd_a/b_plait_sf"/>
</dbReference>
<evidence type="ECO:0000313" key="17">
    <source>
        <dbReference type="Proteomes" id="UP000295293"/>
    </source>
</evidence>
<evidence type="ECO:0000256" key="2">
    <source>
        <dbReference type="ARBA" id="ARBA00022490"/>
    </source>
</evidence>
<dbReference type="EC" id="3.6.4.13" evidence="10"/>
<evidence type="ECO:0000256" key="8">
    <source>
        <dbReference type="ARBA" id="ARBA00023016"/>
    </source>
</evidence>
<keyword evidence="2 10" id="KW-0963">Cytoplasm</keyword>
<keyword evidence="5 10" id="KW-0347">Helicase</keyword>
<evidence type="ECO:0000256" key="11">
    <source>
        <dbReference type="PROSITE-ProRule" id="PRU00552"/>
    </source>
</evidence>
<feature type="compositionally biased region" description="Basic and acidic residues" evidence="12">
    <location>
        <begin position="517"/>
        <end position="539"/>
    </location>
</feature>
<evidence type="ECO:0000256" key="1">
    <source>
        <dbReference type="ARBA" id="ARBA00004496"/>
    </source>
</evidence>
<dbReference type="PROSITE" id="PS51192">
    <property type="entry name" value="HELICASE_ATP_BIND_1"/>
    <property type="match status" value="1"/>
</dbReference>
<evidence type="ECO:0000256" key="12">
    <source>
        <dbReference type="SAM" id="MobiDB-lite"/>
    </source>
</evidence>
<dbReference type="InterPro" id="IPR011545">
    <property type="entry name" value="DEAD/DEAH_box_helicase_dom"/>
</dbReference>
<dbReference type="GO" id="GO:0000027">
    <property type="term" value="P:ribosomal large subunit assembly"/>
    <property type="evidence" value="ECO:0007669"/>
    <property type="project" value="UniProtKB-UniRule"/>
</dbReference>
<keyword evidence="4 10" id="KW-0378">Hydrolase</keyword>
<name>A0A4R6YN13_9GAMM</name>
<feature type="compositionally biased region" description="Basic residues" evidence="12">
    <location>
        <begin position="707"/>
        <end position="716"/>
    </location>
</feature>
<proteinExistence type="inferred from homology"/>
<dbReference type="InterPro" id="IPR057325">
    <property type="entry name" value="DeaD_dimer"/>
</dbReference>
<dbReference type="PANTHER" id="PTHR47963">
    <property type="entry name" value="DEAD-BOX ATP-DEPENDENT RNA HELICASE 47, MITOCHONDRIAL"/>
    <property type="match status" value="1"/>
</dbReference>
<dbReference type="FunFam" id="3.30.70.330:FF:000068">
    <property type="entry name" value="ATP-dependent RNA helicase DeaD"/>
    <property type="match status" value="1"/>
</dbReference>
<comment type="function">
    <text evidence="10">DEAD-box RNA helicase involved in various cellular processes at low temperature, including ribosome biogenesis, mRNA degradation and translation initiation.</text>
</comment>
<dbReference type="SUPFAM" id="SSF52540">
    <property type="entry name" value="P-loop containing nucleoside triphosphate hydrolases"/>
    <property type="match status" value="1"/>
</dbReference>
<dbReference type="GO" id="GO:0016887">
    <property type="term" value="F:ATP hydrolysis activity"/>
    <property type="evidence" value="ECO:0007669"/>
    <property type="project" value="RHEA"/>
</dbReference>
<feature type="domain" description="Helicase ATP-binding" evidence="13">
    <location>
        <begin position="43"/>
        <end position="214"/>
    </location>
</feature>
<keyword evidence="8 10" id="KW-0346">Stress response</keyword>
<evidence type="ECO:0000259" key="15">
    <source>
        <dbReference type="PROSITE" id="PS51195"/>
    </source>
</evidence>
<keyword evidence="6 10" id="KW-0067">ATP-binding</keyword>
<sequence length="716" mass="78880">MTEPSDTSPPSLTFRELNLPAAVLKALDEVGYESPSPIQAATIPPLLEGRDVLGQAQTGTGKTAAFALPILAKIDPAKHYPQALVLCPTRELAIQVAEAFQKYAAHLPGFQILPIYGGQGYGPQLQALRRGVQVVVGTPGRVIDHLNRGTLDISKLACLVLDEADEMLRMGFVDDVEAVLLKTPPTRQIALFSATMPAPIRRIAQTHLKDPVEVTIKAKTTTATNIRQRYWAVSGLHKLEALTRILEAEPFDAMIIFARTKAATEELAEKLAARGLAAAAINGDIQQQQRERTIQRLKDGQIDILVATDVAARGLDVERISHVLNFDIPYDTEAYVHRIGRTGRAGRSGDAILFVAPRERGMLRAIERATRQPIEQMQLPTVEAVNDQRISRFKQRITDTRAAGGLELFQQLIEQYETEHDVPAVEIAAALARLAQGDSPLLLEPEKKFERNEREKWNERPAREAGSDSRYGQRTDRRDRDGSNASGPRPRYPNADTAPRSSAVRNEHATPRPAYPRNEHATPRHEHATPRHETPRSEHTATPAPRTEQAAPPAVPPTEHAAARHDAPRHDTPRGEPGSEPAHRIERLDQPAPRDSAASASERSPRKDKARRQEQGMETFRIEVGHSHGVKPANIVGAIANEAGLDSANIGRIDIRDDHSLIDLPEGMPGDVFKHLKKVWVSGQQLRITKADDAPEGFRGGDVQRSGPRKPPPKRR</sequence>
<dbReference type="SMART" id="SM00490">
    <property type="entry name" value="HELICc"/>
    <property type="match status" value="1"/>
</dbReference>
<evidence type="ECO:0000256" key="3">
    <source>
        <dbReference type="ARBA" id="ARBA00022741"/>
    </source>
</evidence>
<comment type="similarity">
    <text evidence="10">Belongs to the DEAD box helicase family. DeaD/CsdA subfamily.</text>
</comment>
<comment type="caution">
    <text evidence="16">The sequence shown here is derived from an EMBL/GenBank/DDBJ whole genome shotgun (WGS) entry which is preliminary data.</text>
</comment>
<evidence type="ECO:0000256" key="10">
    <source>
        <dbReference type="HAMAP-Rule" id="MF_00964"/>
    </source>
</evidence>
<dbReference type="InterPro" id="IPR014014">
    <property type="entry name" value="RNA_helicase_DEAD_Q_motif"/>
</dbReference>
<feature type="compositionally biased region" description="Basic and acidic residues" evidence="12">
    <location>
        <begin position="603"/>
        <end position="614"/>
    </location>
</feature>
<organism evidence="16 17">
    <name type="scientific">Tahibacter aquaticus</name>
    <dbReference type="NCBI Taxonomy" id="520092"/>
    <lineage>
        <taxon>Bacteria</taxon>
        <taxon>Pseudomonadati</taxon>
        <taxon>Pseudomonadota</taxon>
        <taxon>Gammaproteobacteria</taxon>
        <taxon>Lysobacterales</taxon>
        <taxon>Rhodanobacteraceae</taxon>
        <taxon>Tahibacter</taxon>
    </lineage>
</organism>
<dbReference type="PANTHER" id="PTHR47963:SF8">
    <property type="entry name" value="ATP-DEPENDENT RNA HELICASE DEAD"/>
    <property type="match status" value="1"/>
</dbReference>
<dbReference type="InterPro" id="IPR005580">
    <property type="entry name" value="DbpA/CsdA_RNA-bd_dom"/>
</dbReference>
<reference evidence="16 17" key="1">
    <citation type="submission" date="2019-03" db="EMBL/GenBank/DDBJ databases">
        <title>Genomic Encyclopedia of Type Strains, Phase IV (KMG-IV): sequencing the most valuable type-strain genomes for metagenomic binning, comparative biology and taxonomic classification.</title>
        <authorList>
            <person name="Goeker M."/>
        </authorList>
    </citation>
    <scope>NUCLEOTIDE SEQUENCE [LARGE SCALE GENOMIC DNA]</scope>
    <source>
        <strain evidence="16 17">DSM 21667</strain>
    </source>
</reference>
<evidence type="ECO:0000259" key="13">
    <source>
        <dbReference type="PROSITE" id="PS51192"/>
    </source>
</evidence>
<dbReference type="Gene3D" id="3.40.50.300">
    <property type="entry name" value="P-loop containing nucleotide triphosphate hydrolases"/>
    <property type="match status" value="2"/>
</dbReference>
<dbReference type="GO" id="GO:0005840">
    <property type="term" value="C:ribosome"/>
    <property type="evidence" value="ECO:0007669"/>
    <property type="project" value="TreeGrafter"/>
</dbReference>
<evidence type="ECO:0000313" key="16">
    <source>
        <dbReference type="EMBL" id="TDR38752.1"/>
    </source>
</evidence>
<feature type="domain" description="DEAD-box RNA helicase Q" evidence="15">
    <location>
        <begin position="12"/>
        <end position="40"/>
    </location>
</feature>
<dbReference type="PROSITE" id="PS51194">
    <property type="entry name" value="HELICASE_CTER"/>
    <property type="match status" value="1"/>
</dbReference>
<dbReference type="InterPro" id="IPR034415">
    <property type="entry name" value="CsdA_RRM"/>
</dbReference>
<dbReference type="InterPro" id="IPR000629">
    <property type="entry name" value="RNA-helicase_DEAD-box_CS"/>
</dbReference>
<dbReference type="InterPro" id="IPR050547">
    <property type="entry name" value="DEAD_box_RNA_helicases"/>
</dbReference>
<dbReference type="GO" id="GO:0005524">
    <property type="term" value="F:ATP binding"/>
    <property type="evidence" value="ECO:0007669"/>
    <property type="project" value="UniProtKB-UniRule"/>
</dbReference>
<dbReference type="InterPro" id="IPR044742">
    <property type="entry name" value="DEAD/DEAH_RhlB"/>
</dbReference>
<gene>
    <name evidence="10" type="primary">deaD</name>
    <name evidence="10" type="synonym">csdA</name>
    <name evidence="16" type="ORF">DFR29_11980</name>
</gene>
<dbReference type="CDD" id="cd00268">
    <property type="entry name" value="DEADc"/>
    <property type="match status" value="1"/>
</dbReference>
<dbReference type="SMART" id="SM00487">
    <property type="entry name" value="DEXDc"/>
    <property type="match status" value="1"/>
</dbReference>
<feature type="domain" description="Helicase C-terminal" evidence="14">
    <location>
        <begin position="238"/>
        <end position="385"/>
    </location>
</feature>
<dbReference type="HAMAP" id="MF_00964">
    <property type="entry name" value="DEAD_helicase_DeaD"/>
    <property type="match status" value="1"/>
</dbReference>
<dbReference type="Proteomes" id="UP000295293">
    <property type="component" value="Unassembled WGS sequence"/>
</dbReference>
<keyword evidence="17" id="KW-1185">Reference proteome</keyword>
<dbReference type="GO" id="GO:0033592">
    <property type="term" value="F:RNA strand annealing activity"/>
    <property type="evidence" value="ECO:0007669"/>
    <property type="project" value="TreeGrafter"/>
</dbReference>
<dbReference type="GO" id="GO:0003724">
    <property type="term" value="F:RNA helicase activity"/>
    <property type="evidence" value="ECO:0007669"/>
    <property type="project" value="UniProtKB-UniRule"/>
</dbReference>
<dbReference type="Gene3D" id="3.30.70.330">
    <property type="match status" value="1"/>
</dbReference>